<dbReference type="CDD" id="cd03890">
    <property type="entry name" value="M20_pepD"/>
    <property type="match status" value="1"/>
</dbReference>
<dbReference type="Pfam" id="PF07687">
    <property type="entry name" value="M20_dimer"/>
    <property type="match status" value="1"/>
</dbReference>
<sequence>MDITTLLSNTAAAEVWYYFLAISRIPRPSGQEQAIREFIQTFAEQLQLDYTIDNTGNLIVYKPATPGYEQAQPVILQSHLDMVTEMEESSLHNFMTDPLTLHIDNGWLFADQTTLGADNGIGVAASLAILSSQTLIHGPLEALFTVEEETTMAGAEGLDGSLLSGNVLINLDTEELQSLYIGCAGGVNVDVHHCYERQSPPDHLQWFQLKLSGLRGGHSGCDIHLQQGNAIQLLARLLKSLTHHNLHLNSFHGGSADNAIPRQAISIIGFPLEKVAHVQHSIDTFTQQIKNEYQTVEPELALTLQSAPQPNDIISPQDLQNWLNALHSCHHGVKRYSDHFSGVVESSSNLGVANIEQGKITVNCFVRSLIDSATLDLADNLCGLFTNIGATVQKVGLFPGWQPSPDSAVLAIVTHEYERIHQHQPEIKVIHAALECGILGEQKTGLDMISLGPDIENPHTPRERINIASVDPFWQLLTASLARLAG</sequence>
<evidence type="ECO:0000256" key="16">
    <source>
        <dbReference type="ARBA" id="ARBA00076004"/>
    </source>
</evidence>
<evidence type="ECO:0000256" key="1">
    <source>
        <dbReference type="ARBA" id="ARBA00001941"/>
    </source>
</evidence>
<evidence type="ECO:0000256" key="4">
    <source>
        <dbReference type="ARBA" id="ARBA00022723"/>
    </source>
</evidence>
<protein>
    <recommendedName>
        <fullName evidence="14">Cytosol non-specific dipeptidase</fullName>
        <ecNumber evidence="11">3.4.13.18</ecNumber>
    </recommendedName>
    <alternativeName>
        <fullName evidence="17">Aminoacyl-histidine dipeptidase</fullName>
    </alternativeName>
    <alternativeName>
        <fullName evidence="16">Beta-alanyl-histidine dipeptidase</fullName>
    </alternativeName>
    <alternativeName>
        <fullName evidence="15">Carnosinase</fullName>
    </alternativeName>
    <alternativeName>
        <fullName evidence="12">Peptidase D</fullName>
    </alternativeName>
    <alternativeName>
        <fullName evidence="18">Xaa-His dipeptidase</fullName>
    </alternativeName>
</protein>
<evidence type="ECO:0000256" key="14">
    <source>
        <dbReference type="ARBA" id="ARBA00071271"/>
    </source>
</evidence>
<evidence type="ECO:0000256" key="10">
    <source>
        <dbReference type="ARBA" id="ARBA00036421"/>
    </source>
</evidence>
<evidence type="ECO:0000256" key="15">
    <source>
        <dbReference type="ARBA" id="ARBA00075285"/>
    </source>
</evidence>
<evidence type="ECO:0000256" key="3">
    <source>
        <dbReference type="ARBA" id="ARBA00022670"/>
    </source>
</evidence>
<evidence type="ECO:0000256" key="8">
    <source>
        <dbReference type="ARBA" id="ARBA00023049"/>
    </source>
</evidence>
<accession>A0A1X7AS59</accession>
<keyword evidence="4" id="KW-0479">Metal-binding</keyword>
<dbReference type="AlphaFoldDB" id="A0A1X7AS59"/>
<evidence type="ECO:0000256" key="13">
    <source>
        <dbReference type="ARBA" id="ARBA00061423"/>
    </source>
</evidence>
<keyword evidence="7 20" id="KW-0224">Dipeptidase</keyword>
<keyword evidence="9" id="KW-0170">Cobalt</keyword>
<dbReference type="GO" id="GO:0006508">
    <property type="term" value="P:proteolysis"/>
    <property type="evidence" value="ECO:0007669"/>
    <property type="project" value="UniProtKB-KW"/>
</dbReference>
<evidence type="ECO:0000313" key="21">
    <source>
        <dbReference type="Proteomes" id="UP000196573"/>
    </source>
</evidence>
<keyword evidence="3" id="KW-0645">Protease</keyword>
<dbReference type="GO" id="GO:0005829">
    <property type="term" value="C:cytosol"/>
    <property type="evidence" value="ECO:0007669"/>
    <property type="project" value="TreeGrafter"/>
</dbReference>
<dbReference type="Proteomes" id="UP000196573">
    <property type="component" value="Unassembled WGS sequence"/>
</dbReference>
<keyword evidence="5 20" id="KW-0378">Hydrolase</keyword>
<evidence type="ECO:0000256" key="18">
    <source>
        <dbReference type="ARBA" id="ARBA00078074"/>
    </source>
</evidence>
<evidence type="ECO:0000259" key="19">
    <source>
        <dbReference type="Pfam" id="PF07687"/>
    </source>
</evidence>
<dbReference type="PANTHER" id="PTHR43501">
    <property type="entry name" value="CYTOSOL NON-SPECIFIC DIPEPTIDASE"/>
    <property type="match status" value="1"/>
</dbReference>
<proteinExistence type="inferred from homology"/>
<dbReference type="Pfam" id="PF01546">
    <property type="entry name" value="Peptidase_M20"/>
    <property type="match status" value="1"/>
</dbReference>
<feature type="domain" description="Peptidase M20 dimerisation" evidence="19">
    <location>
        <begin position="211"/>
        <end position="294"/>
    </location>
</feature>
<dbReference type="EMBL" id="FWPT01000020">
    <property type="protein sequence ID" value="SMA50910.1"/>
    <property type="molecule type" value="Genomic_DNA"/>
</dbReference>
<comment type="catalytic activity">
    <reaction evidence="10">
        <text>Hydrolysis of dipeptides, preferentially hydrophobic dipeptides including prolyl amino acids.</text>
        <dbReference type="EC" id="3.4.13.18"/>
    </reaction>
</comment>
<dbReference type="FunFam" id="3.40.630.10:FF:000015">
    <property type="entry name" value="Aminoacyl-histidine dipeptidase PepD"/>
    <property type="match status" value="1"/>
</dbReference>
<dbReference type="PRINTS" id="PR00934">
    <property type="entry name" value="XHISDIPTASE"/>
</dbReference>
<dbReference type="SUPFAM" id="SSF53187">
    <property type="entry name" value="Zn-dependent exopeptidases"/>
    <property type="match status" value="1"/>
</dbReference>
<dbReference type="PIRSF" id="PIRSF016599">
    <property type="entry name" value="Xaa-His_dipept"/>
    <property type="match status" value="1"/>
</dbReference>
<dbReference type="RefSeq" id="WP_165767392.1">
    <property type="nucleotide sequence ID" value="NZ_CBCSCN010000021.1"/>
</dbReference>
<keyword evidence="21" id="KW-1185">Reference proteome</keyword>
<evidence type="ECO:0000256" key="5">
    <source>
        <dbReference type="ARBA" id="ARBA00022801"/>
    </source>
</evidence>
<dbReference type="PANTHER" id="PTHR43501:SF1">
    <property type="entry name" value="CYTOSOL NON-SPECIFIC DIPEPTIDASE"/>
    <property type="match status" value="1"/>
</dbReference>
<dbReference type="FunFam" id="3.40.630.10:FF:000018">
    <property type="entry name" value="Aminoacyl-histidine dipeptidase PepD"/>
    <property type="match status" value="1"/>
</dbReference>
<keyword evidence="8" id="KW-0482">Metalloprotease</keyword>
<comment type="similarity">
    <text evidence="13">Belongs to the peptidase M20C family.</text>
</comment>
<dbReference type="NCBIfam" id="TIGR01893">
    <property type="entry name" value="aa-his-dipept"/>
    <property type="match status" value="1"/>
</dbReference>
<dbReference type="InterPro" id="IPR002933">
    <property type="entry name" value="Peptidase_M20"/>
</dbReference>
<evidence type="ECO:0000256" key="12">
    <source>
        <dbReference type="ARBA" id="ARBA00044252"/>
    </source>
</evidence>
<keyword evidence="6" id="KW-0862">Zinc</keyword>
<evidence type="ECO:0000313" key="20">
    <source>
        <dbReference type="EMBL" id="SMA50910.1"/>
    </source>
</evidence>
<gene>
    <name evidence="20" type="primary">pepD_2</name>
    <name evidence="20" type="ORF">EHSB41UT_04728</name>
</gene>
<evidence type="ECO:0000256" key="2">
    <source>
        <dbReference type="ARBA" id="ARBA00001947"/>
    </source>
</evidence>
<dbReference type="EC" id="3.4.13.18" evidence="11"/>
<reference evidence="20 21" key="1">
    <citation type="submission" date="2017-03" db="EMBL/GenBank/DDBJ databases">
        <authorList>
            <person name="Afonso C.L."/>
            <person name="Miller P.J."/>
            <person name="Scott M.A."/>
            <person name="Spackman E."/>
            <person name="Goraichik I."/>
            <person name="Dimitrov K.M."/>
            <person name="Suarez D.L."/>
            <person name="Swayne D.E."/>
        </authorList>
    </citation>
    <scope>NUCLEOTIDE SEQUENCE [LARGE SCALE GENOMIC DNA]</scope>
    <source>
        <strain evidence="20">SB41UT1</strain>
    </source>
</reference>
<dbReference type="Gene3D" id="3.40.630.10">
    <property type="entry name" value="Zn peptidases"/>
    <property type="match status" value="2"/>
</dbReference>
<evidence type="ECO:0000256" key="11">
    <source>
        <dbReference type="ARBA" id="ARBA00038976"/>
    </source>
</evidence>
<evidence type="ECO:0000256" key="9">
    <source>
        <dbReference type="ARBA" id="ARBA00023285"/>
    </source>
</evidence>
<comment type="cofactor">
    <cofactor evidence="1">
        <name>Co(2+)</name>
        <dbReference type="ChEBI" id="CHEBI:48828"/>
    </cofactor>
</comment>
<dbReference type="InterPro" id="IPR001160">
    <property type="entry name" value="Peptidase_M20C"/>
</dbReference>
<evidence type="ECO:0000256" key="7">
    <source>
        <dbReference type="ARBA" id="ARBA00022997"/>
    </source>
</evidence>
<evidence type="ECO:0000256" key="17">
    <source>
        <dbReference type="ARBA" id="ARBA00077688"/>
    </source>
</evidence>
<organism evidence="20 21">
    <name type="scientific">Parendozoicomonas haliclonae</name>
    <dbReference type="NCBI Taxonomy" id="1960125"/>
    <lineage>
        <taxon>Bacteria</taxon>
        <taxon>Pseudomonadati</taxon>
        <taxon>Pseudomonadota</taxon>
        <taxon>Gammaproteobacteria</taxon>
        <taxon>Oceanospirillales</taxon>
        <taxon>Endozoicomonadaceae</taxon>
        <taxon>Parendozoicomonas</taxon>
    </lineage>
</organism>
<dbReference type="GO" id="GO:0070573">
    <property type="term" value="F:metallodipeptidase activity"/>
    <property type="evidence" value="ECO:0007669"/>
    <property type="project" value="TreeGrafter"/>
</dbReference>
<dbReference type="InterPro" id="IPR011650">
    <property type="entry name" value="Peptidase_M20_dimer"/>
</dbReference>
<comment type="cofactor">
    <cofactor evidence="2">
        <name>Zn(2+)</name>
        <dbReference type="ChEBI" id="CHEBI:29105"/>
    </cofactor>
</comment>
<dbReference type="GO" id="GO:0046872">
    <property type="term" value="F:metal ion binding"/>
    <property type="evidence" value="ECO:0007669"/>
    <property type="project" value="UniProtKB-KW"/>
</dbReference>
<name>A0A1X7AS59_9GAMM</name>
<evidence type="ECO:0000256" key="6">
    <source>
        <dbReference type="ARBA" id="ARBA00022833"/>
    </source>
</evidence>